<keyword evidence="4" id="KW-1185">Reference proteome</keyword>
<feature type="region of interest" description="Disordered" evidence="1">
    <location>
        <begin position="238"/>
        <end position="274"/>
    </location>
</feature>
<keyword evidence="2" id="KW-0732">Signal</keyword>
<evidence type="ECO:0000256" key="1">
    <source>
        <dbReference type="SAM" id="MobiDB-lite"/>
    </source>
</evidence>
<feature type="chain" id="PRO_5047225442" description="LysM domain-containing protein" evidence="2">
    <location>
        <begin position="25"/>
        <end position="274"/>
    </location>
</feature>
<feature type="signal peptide" evidence="2">
    <location>
        <begin position="1"/>
        <end position="24"/>
    </location>
</feature>
<evidence type="ECO:0008006" key="5">
    <source>
        <dbReference type="Google" id="ProtNLM"/>
    </source>
</evidence>
<comment type="caution">
    <text evidence="3">The sequence shown here is derived from an EMBL/GenBank/DDBJ whole genome shotgun (WGS) entry which is preliminary data.</text>
</comment>
<feature type="compositionally biased region" description="Basic and acidic residues" evidence="1">
    <location>
        <begin position="245"/>
        <end position="255"/>
    </location>
</feature>
<reference evidence="4" key="1">
    <citation type="journal article" date="2019" name="Int. J. Syst. Evol. Microbiol.">
        <title>The Global Catalogue of Microorganisms (GCM) 10K type strain sequencing project: providing services to taxonomists for standard genome sequencing and annotation.</title>
        <authorList>
            <consortium name="The Broad Institute Genomics Platform"/>
            <consortium name="The Broad Institute Genome Sequencing Center for Infectious Disease"/>
            <person name="Wu L."/>
            <person name="Ma J."/>
        </authorList>
    </citation>
    <scope>NUCLEOTIDE SEQUENCE [LARGE SCALE GENOMIC DNA]</scope>
    <source>
        <strain evidence="4">CGMCC 1.18575</strain>
    </source>
</reference>
<dbReference type="EMBL" id="JBHSMI010000028">
    <property type="protein sequence ID" value="MFC5404947.1"/>
    <property type="molecule type" value="Genomic_DNA"/>
</dbReference>
<accession>A0ABW0I0Z2</accession>
<organism evidence="3 4">
    <name type="scientific">Cohnella soli</name>
    <dbReference type="NCBI Taxonomy" id="425005"/>
    <lineage>
        <taxon>Bacteria</taxon>
        <taxon>Bacillati</taxon>
        <taxon>Bacillota</taxon>
        <taxon>Bacilli</taxon>
        <taxon>Bacillales</taxon>
        <taxon>Paenibacillaceae</taxon>
        <taxon>Cohnella</taxon>
    </lineage>
</organism>
<gene>
    <name evidence="3" type="ORF">ACFPOF_19575</name>
</gene>
<proteinExistence type="predicted"/>
<dbReference type="RefSeq" id="WP_378135697.1">
    <property type="nucleotide sequence ID" value="NZ_JBHSMI010000028.1"/>
</dbReference>
<dbReference type="Proteomes" id="UP001596113">
    <property type="component" value="Unassembled WGS sequence"/>
</dbReference>
<protein>
    <recommendedName>
        <fullName evidence="5">LysM domain-containing protein</fullName>
    </recommendedName>
</protein>
<sequence length="274" mass="28229">MKNKARTLGATAVLALMIPMSAYAATLTGSTDSSSSADKSKAALTQKGEAGWAKGAFGRGGQAIGQEVLDLLKLDKAAFEEKVKAGSTLAEIAEQQGVTREQLKATLTAAFDKRQAEQKKEFTDNLDKQIDGKLPIGAEGGHGRGGMRGGAALDLTAVGKVLGLTADELKTQLEADKSLADIAATKDVDVQKLIDAQAAAIKASIQQEVKDGKLTQAQADERLQDAAAIAEKIVNGKHFGAGFGEGRRHGGHGERSGAAPQSDAGESTGSSTNS</sequence>
<name>A0ABW0I0Z2_9BACL</name>
<feature type="compositionally biased region" description="Polar residues" evidence="1">
    <location>
        <begin position="264"/>
        <end position="274"/>
    </location>
</feature>
<evidence type="ECO:0000313" key="3">
    <source>
        <dbReference type="EMBL" id="MFC5404947.1"/>
    </source>
</evidence>
<evidence type="ECO:0000256" key="2">
    <source>
        <dbReference type="SAM" id="SignalP"/>
    </source>
</evidence>
<evidence type="ECO:0000313" key="4">
    <source>
        <dbReference type="Proteomes" id="UP001596113"/>
    </source>
</evidence>